<dbReference type="GO" id="GO:0055087">
    <property type="term" value="C:Ski complex"/>
    <property type="evidence" value="ECO:0007669"/>
    <property type="project" value="TreeGrafter"/>
</dbReference>
<evidence type="ECO:0000313" key="13">
    <source>
        <dbReference type="EMBL" id="KAK2713144.1"/>
    </source>
</evidence>
<dbReference type="PROSITE" id="PS51194">
    <property type="entry name" value="HELICASE_CTER"/>
    <property type="match status" value="1"/>
</dbReference>
<keyword evidence="9" id="KW-0175">Coiled coil</keyword>
<dbReference type="GO" id="GO:0003723">
    <property type="term" value="F:RNA binding"/>
    <property type="evidence" value="ECO:0007669"/>
    <property type="project" value="UniProtKB-KW"/>
</dbReference>
<feature type="coiled-coil region" evidence="9">
    <location>
        <begin position="713"/>
        <end position="740"/>
    </location>
</feature>
<dbReference type="SMART" id="SM00490">
    <property type="entry name" value="HELICc"/>
    <property type="match status" value="1"/>
</dbReference>
<name>A0AA88L508_ARTSF</name>
<evidence type="ECO:0000256" key="5">
    <source>
        <dbReference type="ARBA" id="ARBA00022806"/>
    </source>
</evidence>
<dbReference type="SMART" id="SM01142">
    <property type="entry name" value="DSHCT"/>
    <property type="match status" value="1"/>
</dbReference>
<dbReference type="Pfam" id="PF21408">
    <property type="entry name" value="MTR4-like_stalk"/>
    <property type="match status" value="1"/>
</dbReference>
<dbReference type="Pfam" id="PF13234">
    <property type="entry name" value="MTR4_beta-barrel"/>
    <property type="match status" value="1"/>
</dbReference>
<reference evidence="13" key="1">
    <citation type="submission" date="2023-07" db="EMBL/GenBank/DDBJ databases">
        <title>Chromosome-level genome assembly of Artemia franciscana.</title>
        <authorList>
            <person name="Jo E."/>
        </authorList>
    </citation>
    <scope>NUCLEOTIDE SEQUENCE</scope>
    <source>
        <tissue evidence="13">Whole body</tissue>
    </source>
</reference>
<evidence type="ECO:0000256" key="3">
    <source>
        <dbReference type="ARBA" id="ARBA00022741"/>
    </source>
</evidence>
<dbReference type="GO" id="GO:0070478">
    <property type="term" value="P:nuclear-transcribed mRNA catabolic process, 3'-5' exonucleolytic nonsense-mediated decay"/>
    <property type="evidence" value="ECO:0007669"/>
    <property type="project" value="TreeGrafter"/>
</dbReference>
<dbReference type="InterPro" id="IPR025696">
    <property type="entry name" value="Beta-barrel_MTR4"/>
</dbReference>
<dbReference type="InterPro" id="IPR011545">
    <property type="entry name" value="DEAD/DEAH_box_helicase_dom"/>
</dbReference>
<keyword evidence="5" id="KW-0347">Helicase</keyword>
<evidence type="ECO:0000256" key="6">
    <source>
        <dbReference type="ARBA" id="ARBA00022840"/>
    </source>
</evidence>
<dbReference type="SUPFAM" id="SSF52540">
    <property type="entry name" value="P-loop containing nucleoside triphosphate hydrolases"/>
    <property type="match status" value="1"/>
</dbReference>
<feature type="compositionally biased region" description="Polar residues" evidence="10">
    <location>
        <begin position="474"/>
        <end position="488"/>
    </location>
</feature>
<dbReference type="PROSITE" id="PS51192">
    <property type="entry name" value="HELICASE_ATP_BIND_1"/>
    <property type="match status" value="1"/>
</dbReference>
<organism evidence="13 14">
    <name type="scientific">Artemia franciscana</name>
    <name type="common">Brine shrimp</name>
    <name type="synonym">Artemia sanfranciscana</name>
    <dbReference type="NCBI Taxonomy" id="6661"/>
    <lineage>
        <taxon>Eukaryota</taxon>
        <taxon>Metazoa</taxon>
        <taxon>Ecdysozoa</taxon>
        <taxon>Arthropoda</taxon>
        <taxon>Crustacea</taxon>
        <taxon>Branchiopoda</taxon>
        <taxon>Anostraca</taxon>
        <taxon>Artemiidae</taxon>
        <taxon>Artemia</taxon>
    </lineage>
</organism>
<dbReference type="AlphaFoldDB" id="A0AA88L508"/>
<comment type="catalytic activity">
    <reaction evidence="8">
        <text>ATP + H2O = ADP + phosphate + H(+)</text>
        <dbReference type="Rhea" id="RHEA:13065"/>
        <dbReference type="ChEBI" id="CHEBI:15377"/>
        <dbReference type="ChEBI" id="CHEBI:15378"/>
        <dbReference type="ChEBI" id="CHEBI:30616"/>
        <dbReference type="ChEBI" id="CHEBI:43474"/>
        <dbReference type="ChEBI" id="CHEBI:456216"/>
        <dbReference type="EC" id="3.6.4.13"/>
    </reaction>
</comment>
<dbReference type="InterPro" id="IPR050699">
    <property type="entry name" value="RNA-DNA_Helicase"/>
</dbReference>
<dbReference type="PANTHER" id="PTHR12131:SF1">
    <property type="entry name" value="ATP-DEPENDENT RNA HELICASE SUPV3L1, MITOCHONDRIAL-RELATED"/>
    <property type="match status" value="1"/>
</dbReference>
<dbReference type="GO" id="GO:0003724">
    <property type="term" value="F:RNA helicase activity"/>
    <property type="evidence" value="ECO:0007669"/>
    <property type="project" value="UniProtKB-EC"/>
</dbReference>
<evidence type="ECO:0000256" key="4">
    <source>
        <dbReference type="ARBA" id="ARBA00022801"/>
    </source>
</evidence>
<dbReference type="InterPro" id="IPR016438">
    <property type="entry name" value="SKI2-like"/>
</dbReference>
<dbReference type="Pfam" id="PF08148">
    <property type="entry name" value="DSHCT"/>
    <property type="match status" value="1"/>
</dbReference>
<feature type="domain" description="Helicase C-terminal" evidence="12">
    <location>
        <begin position="540"/>
        <end position="696"/>
    </location>
</feature>
<evidence type="ECO:0000256" key="7">
    <source>
        <dbReference type="ARBA" id="ARBA00022884"/>
    </source>
</evidence>
<keyword evidence="3" id="KW-0547">Nucleotide-binding</keyword>
<accession>A0AA88L508</accession>
<dbReference type="Gene3D" id="3.40.50.300">
    <property type="entry name" value="P-loop containing nucleotide triphosphate hydrolases"/>
    <property type="match status" value="2"/>
</dbReference>
<dbReference type="FunFam" id="1.10.3380.30:FF:000001">
    <property type="entry name" value="Ski2 ATP-dependent RNA helicase"/>
    <property type="match status" value="1"/>
</dbReference>
<feature type="domain" description="Helicase ATP-binding" evidence="11">
    <location>
        <begin position="223"/>
        <end position="379"/>
    </location>
</feature>
<evidence type="ECO:0000259" key="11">
    <source>
        <dbReference type="PROSITE" id="PS51192"/>
    </source>
</evidence>
<dbReference type="InterPro" id="IPR001650">
    <property type="entry name" value="Helicase_C-like"/>
</dbReference>
<evidence type="ECO:0000256" key="9">
    <source>
        <dbReference type="SAM" id="Coils"/>
    </source>
</evidence>
<dbReference type="Pfam" id="PF17911">
    <property type="entry name" value="Ski2_N"/>
    <property type="match status" value="1"/>
</dbReference>
<evidence type="ECO:0000313" key="14">
    <source>
        <dbReference type="Proteomes" id="UP001187531"/>
    </source>
</evidence>
<comment type="subcellular location">
    <subcellularLocation>
        <location evidence="1">Cytoplasm</location>
    </subcellularLocation>
</comment>
<dbReference type="InterPro" id="IPR027417">
    <property type="entry name" value="P-loop_NTPase"/>
</dbReference>
<dbReference type="Proteomes" id="UP001187531">
    <property type="component" value="Unassembled WGS sequence"/>
</dbReference>
<dbReference type="FunFam" id="3.40.50.300:FF:000354">
    <property type="entry name" value="ATP-dependent RNA helicase SKI2"/>
    <property type="match status" value="1"/>
</dbReference>
<sequence length="1189" mass="134744">MNMHQPFVNFLHFTHEWPRDKKKDLNELQSMPLYKIPRKLKIKYDLKTGKAIDVFEVRTSESHSTSRTSMSLQRKSGPTCEAVRGSVQNMPFIPGGVQIDENPGLKSVALDFDNLLTVPPGFKEGMKFESTALTKVIETESKLQPEDEKRRTTEMERKKITEEKSESMDDLSHHLIPVQFAKTKSTVWAEVVDANLPVDFENLVPNPAFTWNFELDSFQKQAIVKLENNESVFIAAHTSAGKTVVAEYAIALSQRHMRKTFYTSPIKALSNQKFRDFRNTFQDVGILTGDVQINPKASCLIMTTEILRSMLYMGSDSIRDLEWVIFDEVHYINDSERGVVWEEVLILLPDHVGIVMLSATVPNTLEFASWVGMTKKRKMYVISTPKRPVPLEHYLYTGPSGKFKEHKFLILGAKGTLLQKGYLDAVESKKPKEKIIQPQTEGKGRGSRGGGRDQRGGGRGNNQRGRGSGGSQGTRATAVTPHTPSWGPQQEKNIWIGVVNHLLSEDKLPIVAFTLSRSRCDSNAEMLSSVDLTTAKEKSAITQFLHKCLDKLKGPDKRLPQVIQMSNLLKRGIGIHHSGILPILKEIVEMLFQDGKVKLLFATETFAMGVNMPARSVVFDDIRKHDGTCRRTLLPAEYIQMAGRAGRRGLDSTGTVLILCKTSVPDLTDLQNMMTGKPQKLESQFRVTYSMILNLLRVKTFRIEDMMKRSFGELHSRSKIKEIEKELKKLENRVENLPRLDCDTCSDVEGFYKTARQYLEMKDEVYNVVFTHPQMVKELTPGRVLIVVDDECIPKLGLLLEVDSRPKERTFKTLVLRKTRSQPKSPSKKMDKTSNAENFRCKMIALAKGNEYSIPDCQLGEVLALKAGDVMDVTYANLKADCKATLKDWETRQIPRFRDDPPSSSFVQAIEALLQISQYPDFGTFNLAEDLKLKTLDITLRCQRLQQLRLKLNEYQCRFCPSFDEHLNFTLSNMEVRENYDHLKYLTSDESLSNLPEYTSKLEVLKSLGYVSSDNAVKLKGQVACSIGNHELMLTELIFQNVLTDLQEEDIAALLSCLVFSQRTEYTPELTHSQKENIASVQKIARLIGQTQQECGLKEAIGDYVDQFQFGLVEVVHKWAMGVPFCAITELTDVQEGTIVRTIQRLDETIRYVRDAARIVGDPILQSKMEAASTKIKRDIVFQASLYLQ</sequence>
<keyword evidence="2" id="KW-0963">Cytoplasm</keyword>
<dbReference type="EMBL" id="JAVRJZ010000015">
    <property type="protein sequence ID" value="KAK2713144.1"/>
    <property type="molecule type" value="Genomic_DNA"/>
</dbReference>
<gene>
    <name evidence="13" type="ORF">QYM36_011738</name>
</gene>
<dbReference type="GO" id="GO:0016787">
    <property type="term" value="F:hydrolase activity"/>
    <property type="evidence" value="ECO:0007669"/>
    <property type="project" value="UniProtKB-KW"/>
</dbReference>
<dbReference type="InterPro" id="IPR048392">
    <property type="entry name" value="MTR4-like_stalk"/>
</dbReference>
<keyword evidence="14" id="KW-1185">Reference proteome</keyword>
<dbReference type="PANTHER" id="PTHR12131">
    <property type="entry name" value="ATP-DEPENDENT RNA AND DNA HELICASE"/>
    <property type="match status" value="1"/>
</dbReference>
<dbReference type="SMART" id="SM00487">
    <property type="entry name" value="DEXDc"/>
    <property type="match status" value="1"/>
</dbReference>
<keyword evidence="4" id="KW-0378">Hydrolase</keyword>
<evidence type="ECO:0000256" key="1">
    <source>
        <dbReference type="ARBA" id="ARBA00004496"/>
    </source>
</evidence>
<comment type="caution">
    <text evidence="13">The sequence shown here is derived from an EMBL/GenBank/DDBJ whole genome shotgun (WGS) entry which is preliminary data.</text>
</comment>
<evidence type="ECO:0000256" key="10">
    <source>
        <dbReference type="SAM" id="MobiDB-lite"/>
    </source>
</evidence>
<proteinExistence type="predicted"/>
<dbReference type="PIRSF" id="PIRSF005198">
    <property type="entry name" value="Antiviral_helicase_SKI2"/>
    <property type="match status" value="1"/>
</dbReference>
<evidence type="ECO:0000256" key="8">
    <source>
        <dbReference type="ARBA" id="ARBA00047984"/>
    </source>
</evidence>
<dbReference type="Pfam" id="PF00270">
    <property type="entry name" value="DEAD"/>
    <property type="match status" value="1"/>
</dbReference>
<dbReference type="Pfam" id="PF00271">
    <property type="entry name" value="Helicase_C"/>
    <property type="match status" value="1"/>
</dbReference>
<dbReference type="InterPro" id="IPR040801">
    <property type="entry name" value="Ski2_N"/>
</dbReference>
<dbReference type="InterPro" id="IPR014001">
    <property type="entry name" value="Helicase_ATP-bd"/>
</dbReference>
<evidence type="ECO:0008006" key="15">
    <source>
        <dbReference type="Google" id="ProtNLM"/>
    </source>
</evidence>
<evidence type="ECO:0000256" key="2">
    <source>
        <dbReference type="ARBA" id="ARBA00022490"/>
    </source>
</evidence>
<dbReference type="InterPro" id="IPR012961">
    <property type="entry name" value="Ski2/MTR4_C"/>
</dbReference>
<protein>
    <recommendedName>
        <fullName evidence="15">Helicase SKI2W</fullName>
    </recommendedName>
</protein>
<feature type="region of interest" description="Disordered" evidence="10">
    <location>
        <begin position="141"/>
        <end position="168"/>
    </location>
</feature>
<dbReference type="Gene3D" id="1.10.3380.30">
    <property type="match status" value="2"/>
</dbReference>
<dbReference type="GO" id="GO:0005524">
    <property type="term" value="F:ATP binding"/>
    <property type="evidence" value="ECO:0007669"/>
    <property type="project" value="UniProtKB-KW"/>
</dbReference>
<dbReference type="CDD" id="cd18795">
    <property type="entry name" value="SF2_C_Ski2"/>
    <property type="match status" value="1"/>
</dbReference>
<evidence type="ECO:0000259" key="12">
    <source>
        <dbReference type="PROSITE" id="PS51194"/>
    </source>
</evidence>
<keyword evidence="7" id="KW-0694">RNA-binding</keyword>
<keyword evidence="6" id="KW-0067">ATP-binding</keyword>
<feature type="region of interest" description="Disordered" evidence="10">
    <location>
        <begin position="429"/>
        <end position="488"/>
    </location>
</feature>